<dbReference type="EMBL" id="BQNB010018932">
    <property type="protein sequence ID" value="GJT79802.1"/>
    <property type="molecule type" value="Genomic_DNA"/>
</dbReference>
<feature type="region of interest" description="Disordered" evidence="2">
    <location>
        <begin position="60"/>
        <end position="83"/>
    </location>
</feature>
<evidence type="ECO:0000313" key="3">
    <source>
        <dbReference type="EMBL" id="GJT79802.1"/>
    </source>
</evidence>
<dbReference type="Proteomes" id="UP001151760">
    <property type="component" value="Unassembled WGS sequence"/>
</dbReference>
<feature type="coiled-coil region" evidence="1">
    <location>
        <begin position="226"/>
        <end position="253"/>
    </location>
</feature>
<keyword evidence="1" id="KW-0175">Coiled coil</keyword>
<evidence type="ECO:0000256" key="2">
    <source>
        <dbReference type="SAM" id="MobiDB-lite"/>
    </source>
</evidence>
<feature type="compositionally biased region" description="Polar residues" evidence="2">
    <location>
        <begin position="1"/>
        <end position="13"/>
    </location>
</feature>
<proteinExistence type="predicted"/>
<reference evidence="3" key="1">
    <citation type="journal article" date="2022" name="Int. J. Mol. Sci.">
        <title>Draft Genome of Tanacetum Coccineum: Genomic Comparison of Closely Related Tanacetum-Family Plants.</title>
        <authorList>
            <person name="Yamashiro T."/>
            <person name="Shiraishi A."/>
            <person name="Nakayama K."/>
            <person name="Satake H."/>
        </authorList>
    </citation>
    <scope>NUCLEOTIDE SEQUENCE</scope>
</reference>
<keyword evidence="4" id="KW-1185">Reference proteome</keyword>
<evidence type="ECO:0000256" key="1">
    <source>
        <dbReference type="SAM" id="Coils"/>
    </source>
</evidence>
<evidence type="ECO:0000313" key="4">
    <source>
        <dbReference type="Proteomes" id="UP001151760"/>
    </source>
</evidence>
<sequence>MSADSAVTYTSVHSEARSWSIPSEDPYEEAARQLLELAPRSPEYVPDPMELEDHVPVYIPEPEHPEDLVPAEDEEPTPPLPSFFLSLRIRPPRTREAMAQMRATTPSTYHSLLPSGTPPLLPIPLPAPSTSRRADIPEADTPPRKRLLLTTPRPGCEVGESYVVAAVIQPGPTMAHRVDYSLVDTMKTRFRDTERRMMTALEMVNMRVSYQVDVRSRESSEFYSRHHDAQKDRAAVRAEIEVLRRERLAYEQESMETHQALARSEAYCRALEARVTVLETEVHRHEWQRQAADDVVVQHIIR</sequence>
<feature type="region of interest" description="Disordered" evidence="2">
    <location>
        <begin position="129"/>
        <end position="152"/>
    </location>
</feature>
<gene>
    <name evidence="3" type="ORF">Tco_1054144</name>
</gene>
<organism evidence="3 4">
    <name type="scientific">Tanacetum coccineum</name>
    <dbReference type="NCBI Taxonomy" id="301880"/>
    <lineage>
        <taxon>Eukaryota</taxon>
        <taxon>Viridiplantae</taxon>
        <taxon>Streptophyta</taxon>
        <taxon>Embryophyta</taxon>
        <taxon>Tracheophyta</taxon>
        <taxon>Spermatophyta</taxon>
        <taxon>Magnoliopsida</taxon>
        <taxon>eudicotyledons</taxon>
        <taxon>Gunneridae</taxon>
        <taxon>Pentapetalae</taxon>
        <taxon>asterids</taxon>
        <taxon>campanulids</taxon>
        <taxon>Asterales</taxon>
        <taxon>Asteraceae</taxon>
        <taxon>Asteroideae</taxon>
        <taxon>Anthemideae</taxon>
        <taxon>Anthemidinae</taxon>
        <taxon>Tanacetum</taxon>
    </lineage>
</organism>
<feature type="region of interest" description="Disordered" evidence="2">
    <location>
        <begin position="1"/>
        <end position="25"/>
    </location>
</feature>
<protein>
    <submittedName>
        <fullName evidence="3">Uncharacterized protein</fullName>
    </submittedName>
</protein>
<accession>A0ABQ5GVX4</accession>
<comment type="caution">
    <text evidence="3">The sequence shown here is derived from an EMBL/GenBank/DDBJ whole genome shotgun (WGS) entry which is preliminary data.</text>
</comment>
<reference evidence="3" key="2">
    <citation type="submission" date="2022-01" db="EMBL/GenBank/DDBJ databases">
        <authorList>
            <person name="Yamashiro T."/>
            <person name="Shiraishi A."/>
            <person name="Satake H."/>
            <person name="Nakayama K."/>
        </authorList>
    </citation>
    <scope>NUCLEOTIDE SEQUENCE</scope>
</reference>
<name>A0ABQ5GVX4_9ASTR</name>